<protein>
    <submittedName>
        <fullName evidence="1">Unannotated protein</fullName>
    </submittedName>
</protein>
<name>A0A6J7AKY4_9ZZZZ</name>
<accession>A0A6J7AKY4</accession>
<dbReference type="AlphaFoldDB" id="A0A6J7AKY4"/>
<sequence>MSSMIDSRRICAAKSSAGAVWICVPPLFDENTSVSRLTSRR</sequence>
<dbReference type="EMBL" id="CAFABA010000078">
    <property type="protein sequence ID" value="CAB4833535.1"/>
    <property type="molecule type" value="Genomic_DNA"/>
</dbReference>
<gene>
    <name evidence="1" type="ORF">UFOPK3139_01828</name>
</gene>
<reference evidence="1" key="1">
    <citation type="submission" date="2020-05" db="EMBL/GenBank/DDBJ databases">
        <authorList>
            <person name="Chiriac C."/>
            <person name="Salcher M."/>
            <person name="Ghai R."/>
            <person name="Kavagutti S V."/>
        </authorList>
    </citation>
    <scope>NUCLEOTIDE SEQUENCE</scope>
</reference>
<evidence type="ECO:0000313" key="1">
    <source>
        <dbReference type="EMBL" id="CAB4833535.1"/>
    </source>
</evidence>
<proteinExistence type="predicted"/>
<organism evidence="1">
    <name type="scientific">freshwater metagenome</name>
    <dbReference type="NCBI Taxonomy" id="449393"/>
    <lineage>
        <taxon>unclassified sequences</taxon>
        <taxon>metagenomes</taxon>
        <taxon>ecological metagenomes</taxon>
    </lineage>
</organism>